<dbReference type="Pfam" id="PF08241">
    <property type="entry name" value="Methyltransf_11"/>
    <property type="match status" value="1"/>
</dbReference>
<dbReference type="InterPro" id="IPR013216">
    <property type="entry name" value="Methyltransf_11"/>
</dbReference>
<dbReference type="RefSeq" id="WP_012258317.1">
    <property type="nucleotide sequence ID" value="NC_010175.1"/>
</dbReference>
<dbReference type="PANTHER" id="PTHR45277:SF1">
    <property type="entry name" value="EXPRESSED PROTEIN"/>
    <property type="match status" value="1"/>
</dbReference>
<gene>
    <name evidence="3" type="ordered locus">Caur_2456</name>
</gene>
<dbReference type="CDD" id="cd02440">
    <property type="entry name" value="AdoMet_MTases"/>
    <property type="match status" value="1"/>
</dbReference>
<reference evidence="4" key="1">
    <citation type="journal article" date="2011" name="BMC Genomics">
        <title>Complete genome sequence of the filamentous anoxygenic phototrophic bacterium Chloroflexus aurantiacus.</title>
        <authorList>
            <person name="Tang K.H."/>
            <person name="Barry K."/>
            <person name="Chertkov O."/>
            <person name="Dalin E."/>
            <person name="Han C.S."/>
            <person name="Hauser L.J."/>
            <person name="Honchak B.M."/>
            <person name="Karbach L.E."/>
            <person name="Land M.L."/>
            <person name="Lapidus A."/>
            <person name="Larimer F.W."/>
            <person name="Mikhailova N."/>
            <person name="Pitluck S."/>
            <person name="Pierson B.K."/>
            <person name="Blankenship R.E."/>
        </authorList>
    </citation>
    <scope>NUCLEOTIDE SEQUENCE [LARGE SCALE GENOMIC DNA]</scope>
    <source>
        <strain evidence="4">ATCC 29366 / DSM 635 / J-10-fl</strain>
    </source>
</reference>
<keyword evidence="1" id="KW-0812">Transmembrane</keyword>
<evidence type="ECO:0000313" key="4">
    <source>
        <dbReference type="Proteomes" id="UP000002008"/>
    </source>
</evidence>
<evidence type="ECO:0000313" key="3">
    <source>
        <dbReference type="EMBL" id="ABY35664.1"/>
    </source>
</evidence>
<dbReference type="EMBL" id="CP000909">
    <property type="protein sequence ID" value="ABY35664.1"/>
    <property type="molecule type" value="Genomic_DNA"/>
</dbReference>
<dbReference type="PANTHER" id="PTHR45277">
    <property type="entry name" value="EXPRESSED PROTEIN"/>
    <property type="match status" value="1"/>
</dbReference>
<dbReference type="Gene3D" id="3.40.50.150">
    <property type="entry name" value="Vaccinia Virus protein VP39"/>
    <property type="match status" value="1"/>
</dbReference>
<name>A9WHF2_CHLAA</name>
<dbReference type="AlphaFoldDB" id="A9WHF2"/>
<keyword evidence="3" id="KW-0808">Transferase</keyword>
<organism evidence="3 4">
    <name type="scientific">Chloroflexus aurantiacus (strain ATCC 29366 / DSM 635 / J-10-fl)</name>
    <dbReference type="NCBI Taxonomy" id="324602"/>
    <lineage>
        <taxon>Bacteria</taxon>
        <taxon>Bacillati</taxon>
        <taxon>Chloroflexota</taxon>
        <taxon>Chloroflexia</taxon>
        <taxon>Chloroflexales</taxon>
        <taxon>Chloroflexineae</taxon>
        <taxon>Chloroflexaceae</taxon>
        <taxon>Chloroflexus</taxon>
    </lineage>
</organism>
<accession>A9WHF2</accession>
<feature type="transmembrane region" description="Helical" evidence="1">
    <location>
        <begin position="46"/>
        <end position="71"/>
    </location>
</feature>
<feature type="domain" description="Methyltransferase type 11" evidence="2">
    <location>
        <begin position="97"/>
        <end position="204"/>
    </location>
</feature>
<keyword evidence="1" id="KW-1133">Transmembrane helix</keyword>
<proteinExistence type="predicted"/>
<dbReference type="KEGG" id="cau:Caur_2456"/>
<keyword evidence="1" id="KW-0472">Membrane</keyword>
<keyword evidence="4" id="KW-1185">Reference proteome</keyword>
<keyword evidence="3" id="KW-0489">Methyltransferase</keyword>
<evidence type="ECO:0000259" key="2">
    <source>
        <dbReference type="Pfam" id="PF08241"/>
    </source>
</evidence>
<dbReference type="GO" id="GO:0032259">
    <property type="term" value="P:methylation"/>
    <property type="evidence" value="ECO:0007669"/>
    <property type="project" value="UniProtKB-KW"/>
</dbReference>
<dbReference type="GO" id="GO:0008757">
    <property type="term" value="F:S-adenosylmethionine-dependent methyltransferase activity"/>
    <property type="evidence" value="ECO:0007669"/>
    <property type="project" value="InterPro"/>
</dbReference>
<sequence>MNKTPSMKSDYGVDAPPVIRNLLIAGIASMIAGIVLQYVFASIQSLIAGILLAWGLLAGTSMVVTAFLMIWSSKVGKLQLREKLIDSLALRGTETIVDVGCGRGLLLVAAARRLTTGKAIGIDLWQHEDLSGNTPEATLANAKAEGVADFVEVKTGDMRKLPFEDNTIDVVVSSLAIHNIPTKEGREQAIREIARVLKPNGQVALLDFQCTDEYVQTLKELGWHAVNRSGLNFHMFPPVRVVTGRKPL</sequence>
<dbReference type="InterPro" id="IPR029063">
    <property type="entry name" value="SAM-dependent_MTases_sf"/>
</dbReference>
<dbReference type="SUPFAM" id="SSF53335">
    <property type="entry name" value="S-adenosyl-L-methionine-dependent methyltransferases"/>
    <property type="match status" value="1"/>
</dbReference>
<evidence type="ECO:0000256" key="1">
    <source>
        <dbReference type="SAM" id="Phobius"/>
    </source>
</evidence>
<dbReference type="InParanoid" id="A9WHF2"/>
<dbReference type="HOGENOM" id="CLU_076542_0_0_0"/>
<feature type="transmembrane region" description="Helical" evidence="1">
    <location>
        <begin position="21"/>
        <end position="40"/>
    </location>
</feature>
<dbReference type="STRING" id="324602.Caur_2456"/>
<protein>
    <submittedName>
        <fullName evidence="3">Methyltransferase type 11</fullName>
    </submittedName>
</protein>
<dbReference type="eggNOG" id="COG2226">
    <property type="taxonomic scope" value="Bacteria"/>
</dbReference>
<dbReference type="PATRIC" id="fig|324602.8.peg.2770"/>
<dbReference type="Proteomes" id="UP000002008">
    <property type="component" value="Chromosome"/>
</dbReference>
<dbReference type="EnsemblBacteria" id="ABY35664">
    <property type="protein sequence ID" value="ABY35664"/>
    <property type="gene ID" value="Caur_2456"/>
</dbReference>